<dbReference type="Proteomes" id="UP000004994">
    <property type="component" value="Chromosome 1"/>
</dbReference>
<dbReference type="InParanoid" id="A0A3Q7EFQ5"/>
<dbReference type="AlphaFoldDB" id="A0A3Q7EFQ5"/>
<dbReference type="STRING" id="4081.A0A3Q7EFQ5"/>
<proteinExistence type="predicted"/>
<reference evidence="1" key="2">
    <citation type="submission" date="2019-01" db="UniProtKB">
        <authorList>
            <consortium name="EnsemblPlants"/>
        </authorList>
    </citation>
    <scope>IDENTIFICATION</scope>
    <source>
        <strain evidence="1">cv. Heinz 1706</strain>
    </source>
</reference>
<name>A0A3Q7EFQ5_SOLLC</name>
<evidence type="ECO:0000313" key="2">
    <source>
        <dbReference type="Proteomes" id="UP000004994"/>
    </source>
</evidence>
<dbReference type="Gramene" id="Solyc01g067180.3.1">
    <property type="protein sequence ID" value="Solyc01g067180.3.1"/>
    <property type="gene ID" value="Solyc01g067180.3"/>
</dbReference>
<keyword evidence="2" id="KW-1185">Reference proteome</keyword>
<dbReference type="PaxDb" id="4081-Solyc01g067180.2.1"/>
<organism evidence="1">
    <name type="scientific">Solanum lycopersicum</name>
    <name type="common">Tomato</name>
    <name type="synonym">Lycopersicon esculentum</name>
    <dbReference type="NCBI Taxonomy" id="4081"/>
    <lineage>
        <taxon>Eukaryota</taxon>
        <taxon>Viridiplantae</taxon>
        <taxon>Streptophyta</taxon>
        <taxon>Embryophyta</taxon>
        <taxon>Tracheophyta</taxon>
        <taxon>Spermatophyta</taxon>
        <taxon>Magnoliopsida</taxon>
        <taxon>eudicotyledons</taxon>
        <taxon>Gunneridae</taxon>
        <taxon>Pentapetalae</taxon>
        <taxon>asterids</taxon>
        <taxon>lamiids</taxon>
        <taxon>Solanales</taxon>
        <taxon>Solanaceae</taxon>
        <taxon>Solanoideae</taxon>
        <taxon>Solaneae</taxon>
        <taxon>Solanum</taxon>
        <taxon>Solanum subgen. Lycopersicon</taxon>
    </lineage>
</organism>
<protein>
    <submittedName>
        <fullName evidence="1">Uncharacterized protein</fullName>
    </submittedName>
</protein>
<dbReference type="InterPro" id="IPR045093">
    <property type="entry name" value="Cullin"/>
</dbReference>
<reference evidence="1" key="1">
    <citation type="journal article" date="2012" name="Nature">
        <title>The tomato genome sequence provides insights into fleshy fruit evolution.</title>
        <authorList>
            <consortium name="Tomato Genome Consortium"/>
        </authorList>
    </citation>
    <scope>NUCLEOTIDE SEQUENCE [LARGE SCALE GENOMIC DNA]</scope>
    <source>
        <strain evidence="1">cv. Heinz 1706</strain>
    </source>
</reference>
<evidence type="ECO:0000313" key="1">
    <source>
        <dbReference type="EnsemblPlants" id="Solyc01g067180.3.1"/>
    </source>
</evidence>
<sequence>MVRCVEVFKEFYQTKGSTGDLHGYTLWVLATYMENLSQKIIELVFNTYQIFNKEQHTKIISLTDVLEFNSTFIDKMRRIKIPLPPIDEKKKVIEEVDKDMQYAIDASSCGGGGLGG</sequence>
<dbReference type="PANTHER" id="PTHR11932">
    <property type="entry name" value="CULLIN"/>
    <property type="match status" value="1"/>
</dbReference>
<dbReference type="EnsemblPlants" id="Solyc01g067180.3.1">
    <property type="protein sequence ID" value="Solyc01g067180.3.1"/>
    <property type="gene ID" value="Solyc01g067180.3"/>
</dbReference>
<accession>A0A3Q7EFQ5</accession>